<dbReference type="EMBL" id="FWZU01000006">
    <property type="protein sequence ID" value="SMF38712.1"/>
    <property type="molecule type" value="Genomic_DNA"/>
</dbReference>
<organism evidence="2 3">
    <name type="scientific">Desulfovibrio gilichinskyi</name>
    <dbReference type="NCBI Taxonomy" id="1519643"/>
    <lineage>
        <taxon>Bacteria</taxon>
        <taxon>Pseudomonadati</taxon>
        <taxon>Thermodesulfobacteriota</taxon>
        <taxon>Desulfovibrionia</taxon>
        <taxon>Desulfovibrionales</taxon>
        <taxon>Desulfovibrionaceae</taxon>
        <taxon>Desulfovibrio</taxon>
    </lineage>
</organism>
<proteinExistence type="predicted"/>
<sequence length="134" mass="15548">MTKKINRKKAKLSLGRLLIIAYALTMILGAWPTKVPYYIKGHEVGRLGRWALVIFGLFILGCDIFYNSSKKRKMFTKQEKSICPMCEKVFMLGQAPRDQNCPKCLCPLESLKGFYERHPKRKDTKEEWSDESPD</sequence>
<keyword evidence="1" id="KW-0472">Membrane</keyword>
<evidence type="ECO:0000313" key="2">
    <source>
        <dbReference type="EMBL" id="SMF38712.1"/>
    </source>
</evidence>
<dbReference type="Proteomes" id="UP000192906">
    <property type="component" value="Unassembled WGS sequence"/>
</dbReference>
<keyword evidence="1" id="KW-1133">Transmembrane helix</keyword>
<dbReference type="RefSeq" id="WP_085104154.1">
    <property type="nucleotide sequence ID" value="NZ_FWZU01000006.1"/>
</dbReference>
<feature type="transmembrane region" description="Helical" evidence="1">
    <location>
        <begin position="12"/>
        <end position="31"/>
    </location>
</feature>
<feature type="transmembrane region" description="Helical" evidence="1">
    <location>
        <begin position="47"/>
        <end position="66"/>
    </location>
</feature>
<evidence type="ECO:0000256" key="1">
    <source>
        <dbReference type="SAM" id="Phobius"/>
    </source>
</evidence>
<dbReference type="OrthoDB" id="5460242at2"/>
<evidence type="ECO:0000313" key="3">
    <source>
        <dbReference type="Proteomes" id="UP000192906"/>
    </source>
</evidence>
<accession>A0A1X7ESH3</accession>
<keyword evidence="1" id="KW-0812">Transmembrane</keyword>
<keyword evidence="3" id="KW-1185">Reference proteome</keyword>
<protein>
    <submittedName>
        <fullName evidence="2">Uncharacterized protein</fullName>
    </submittedName>
</protein>
<reference evidence="3" key="1">
    <citation type="submission" date="2017-04" db="EMBL/GenBank/DDBJ databases">
        <authorList>
            <person name="Varghese N."/>
            <person name="Submissions S."/>
        </authorList>
    </citation>
    <scope>NUCLEOTIDE SEQUENCE [LARGE SCALE GENOMIC DNA]</scope>
    <source>
        <strain evidence="3">K3S</strain>
    </source>
</reference>
<dbReference type="STRING" id="1519643.SAMN06295933_3258"/>
<gene>
    <name evidence="2" type="ORF">SAMN06295933_3258</name>
</gene>
<name>A0A1X7ESH3_9BACT</name>
<dbReference type="AlphaFoldDB" id="A0A1X7ESH3"/>